<feature type="region of interest" description="Disordered" evidence="1">
    <location>
        <begin position="759"/>
        <end position="818"/>
    </location>
</feature>
<feature type="compositionally biased region" description="Polar residues" evidence="1">
    <location>
        <begin position="304"/>
        <end position="327"/>
    </location>
</feature>
<feature type="compositionally biased region" description="Basic and acidic residues" evidence="1">
    <location>
        <begin position="7"/>
        <end position="22"/>
    </location>
</feature>
<feature type="compositionally biased region" description="Polar residues" evidence="1">
    <location>
        <begin position="768"/>
        <end position="786"/>
    </location>
</feature>
<name>A0A1E1MAT4_RHYSE</name>
<dbReference type="EMBL" id="FJVC01000239">
    <property type="protein sequence ID" value="CZT46226.1"/>
    <property type="molecule type" value="Genomic_DNA"/>
</dbReference>
<feature type="region of interest" description="Disordered" evidence="1">
    <location>
        <begin position="464"/>
        <end position="514"/>
    </location>
</feature>
<proteinExistence type="predicted"/>
<sequence>MSSIASKVEEHQYRNDVIHSEDKEEVSEGDQNPDLWETASDAALRARRVAHLSKSSQEDVETAAQPEVEDGSPSLSVNDVPDEEIEESDSVVAYNEWFARLAEQEEETFGELLIDFGDASEPDIEDNETNAEDLENSQDSYESLIHEEQEAASDHLVNDEGQIHKGARSISTLEAVDRQVENTPLPSGSENILQNNWSEFEDLISPRDLEFLSNTEAHSSTPDYAEQVAAFFHNEDQVDAEAIQEKWLDQAATSSQELSQSNHAETQSVSPDHSHVSEHHSNHEAPLVNFAAYHQDESPESEETTFQPGPNHYSHNGAENSQGECEYQQQVELSQGGIQFFLNQMEAQANQNENRSQQQVENPEAEDFEEQHFQQYSEFEQEHDLQQYSSTPSNQADSTNFIAGDIITIEDDDATIFEDEGPGPTVEERILEIKSKIARSRARTAAKLAKIAENKKTIRRMAANLKRQRSDVLEESEDGPAKKAKTLMYRRPSTRKEAKPHASNSNSKASKVSKIEQLSHVQRDDAPANSSRSSRVSANAIKESFARDAEAEAGHDYSPYDPASALMSAPNYPPVNQHQLDNSTTARSYDQASYMGPTAYGLNPYLQNGFVQTPEKGRRFHQSELTRNYGPPTPQHRAYPRYQPSYTSNSTHQYQQPATMQSYLPEMNVQNTYPSTMNSYAHDTSNGFNPSSSTNGYQQHSSHPGAYMRNMYPSSGQGYPYIMDNQRQFMQSMLMNGPSGVPLMNDFPLMSDFPLMNSSHTSLSSHSNRYQNPSLSQTNNRNNNHHSCPPSALAQPGYSPYRFDNSLYGAPDMRRTRK</sequence>
<feature type="region of interest" description="Disordered" evidence="1">
    <location>
        <begin position="295"/>
        <end position="327"/>
    </location>
</feature>
<feature type="compositionally biased region" description="Basic and acidic residues" evidence="1">
    <location>
        <begin position="272"/>
        <end position="282"/>
    </location>
</feature>
<feature type="compositionally biased region" description="Low complexity" evidence="1">
    <location>
        <begin position="502"/>
        <end position="512"/>
    </location>
</feature>
<accession>A0A1E1MAT4</accession>
<dbReference type="AlphaFoldDB" id="A0A1E1MAT4"/>
<gene>
    <name evidence="2" type="ORF">RSE6_06629</name>
</gene>
<protein>
    <submittedName>
        <fullName evidence="2">Uncharacterized protein</fullName>
    </submittedName>
</protein>
<reference evidence="3" key="1">
    <citation type="submission" date="2016-03" db="EMBL/GenBank/DDBJ databases">
        <authorList>
            <person name="Guldener U."/>
        </authorList>
    </citation>
    <scope>NUCLEOTIDE SEQUENCE [LARGE SCALE GENOMIC DNA]</scope>
</reference>
<keyword evidence="3" id="KW-1185">Reference proteome</keyword>
<feature type="region of interest" description="Disordered" evidence="1">
    <location>
        <begin position="1"/>
        <end position="89"/>
    </location>
</feature>
<feature type="region of interest" description="Disordered" evidence="1">
    <location>
        <begin position="118"/>
        <end position="139"/>
    </location>
</feature>
<dbReference type="Proteomes" id="UP000177625">
    <property type="component" value="Unassembled WGS sequence"/>
</dbReference>
<feature type="compositionally biased region" description="Polar residues" evidence="1">
    <location>
        <begin position="251"/>
        <end position="271"/>
    </location>
</feature>
<evidence type="ECO:0000313" key="3">
    <source>
        <dbReference type="Proteomes" id="UP000177625"/>
    </source>
</evidence>
<feature type="compositionally biased region" description="Acidic residues" evidence="1">
    <location>
        <begin position="80"/>
        <end position="89"/>
    </location>
</feature>
<evidence type="ECO:0000313" key="2">
    <source>
        <dbReference type="EMBL" id="CZT46226.1"/>
    </source>
</evidence>
<feature type="region of interest" description="Disordered" evidence="1">
    <location>
        <begin position="246"/>
        <end position="282"/>
    </location>
</feature>
<organism evidence="2 3">
    <name type="scientific">Rhynchosporium secalis</name>
    <name type="common">Barley scald fungus</name>
    <dbReference type="NCBI Taxonomy" id="38038"/>
    <lineage>
        <taxon>Eukaryota</taxon>
        <taxon>Fungi</taxon>
        <taxon>Dikarya</taxon>
        <taxon>Ascomycota</taxon>
        <taxon>Pezizomycotina</taxon>
        <taxon>Leotiomycetes</taxon>
        <taxon>Helotiales</taxon>
        <taxon>Ploettnerulaceae</taxon>
        <taxon>Rhynchosporium</taxon>
    </lineage>
</organism>
<feature type="compositionally biased region" description="Acidic residues" evidence="1">
    <location>
        <begin position="118"/>
        <end position="136"/>
    </location>
</feature>
<feature type="region of interest" description="Disordered" evidence="1">
    <location>
        <begin position="349"/>
        <end position="370"/>
    </location>
</feature>
<evidence type="ECO:0000256" key="1">
    <source>
        <dbReference type="SAM" id="MobiDB-lite"/>
    </source>
</evidence>